<evidence type="ECO:0000259" key="2">
    <source>
        <dbReference type="Pfam" id="PF09444"/>
    </source>
</evidence>
<feature type="compositionally biased region" description="Acidic residues" evidence="1">
    <location>
        <begin position="692"/>
        <end position="727"/>
    </location>
</feature>
<keyword evidence="4" id="KW-1185">Reference proteome</keyword>
<evidence type="ECO:0000256" key="1">
    <source>
        <dbReference type="SAM" id="MobiDB-lite"/>
    </source>
</evidence>
<feature type="compositionally biased region" description="Low complexity" evidence="1">
    <location>
        <begin position="171"/>
        <end position="186"/>
    </location>
</feature>
<feature type="region of interest" description="Disordered" evidence="1">
    <location>
        <begin position="1085"/>
        <end position="1203"/>
    </location>
</feature>
<accession>A0A9P6N3F3</accession>
<feature type="compositionally biased region" description="Basic and acidic residues" evidence="1">
    <location>
        <begin position="1150"/>
        <end position="1159"/>
    </location>
</feature>
<reference evidence="3" key="1">
    <citation type="journal article" date="2020" name="Fungal Divers.">
        <title>Resolving the Mortierellaceae phylogeny through synthesis of multi-gene phylogenetics and phylogenomics.</title>
        <authorList>
            <person name="Vandepol N."/>
            <person name="Liber J."/>
            <person name="Desiro A."/>
            <person name="Na H."/>
            <person name="Kennedy M."/>
            <person name="Barry K."/>
            <person name="Grigoriev I.V."/>
            <person name="Miller A.N."/>
            <person name="O'Donnell K."/>
            <person name="Stajich J.E."/>
            <person name="Bonito G."/>
        </authorList>
    </citation>
    <scope>NUCLEOTIDE SEQUENCE</scope>
    <source>
        <strain evidence="3">NRRL 2769</strain>
    </source>
</reference>
<gene>
    <name evidence="3" type="ORF">BGZ80_001079</name>
</gene>
<evidence type="ECO:0000313" key="4">
    <source>
        <dbReference type="Proteomes" id="UP000703661"/>
    </source>
</evidence>
<feature type="region of interest" description="Disordered" evidence="1">
    <location>
        <begin position="950"/>
        <end position="981"/>
    </location>
</feature>
<sequence>MASGMDKGLMALMGIEDDIPKDEGLAPVNTAGNMSPLQSSQDMPSFFDDEESAFLSDQDVDIEMKNYSMSHSAKNTPSSQRTTDFAGAAVSPQAHINAVTSTPRASTSSLFASPVSSSQEESLFPPNFTPPDEPLPRDIRVLLKPVTSSPPFFSSDSNPFGRASPGKVRISRSSSSSSPSPSLFSPEFNPFARPPSDKIRVKKKSSSQGGDGSSMFSPTLSPRKTKKKHSPSSGSSSRSHINTSAPSNAASVLKTNRTGKSFRASPSPTSATEARAADGLSSPISSFSLSRKAAAMFSDSDSDISPIEDNISSSKSVPHDIVLNISMSSDMDTEMLSLNKSPSFTDSRNSLPQDQGEHEKRGQSHNTEWDEDEVMLVDTQAKRSVKAQKEMLKVHMEANKLMRGSSLPIKPRVSKTYNLSELMKQSQSKLDEKKNTARVPYLYTGNIQPSISERQNHSLNSNPPKPKIKTVALSDGSEDEPDTGPVAFSQSRLDAAKAFLIAPKQRRPGPAKLGIQPVDMSPQGESSIPMSPLSKNVSKMSISGGYGGATSSHQPSNDLRQSFITSPSKSQRSGAGINLLKEDIRRKQAKSNMELRKKLAMEAKKSGKWMAPEEHAAEQMLLEEDADDEGDEDYDPKGTGGKNAQDNDGDMDEEEDGDYEENEELAIERGSADEAEALSGESEGEDKRVDGDNADDVADSGSNIEEESDGDDDDDEEKEEEEAEQEAEAIKVKARRPNAKKAIIEDEDELNVVIVNRENLLTESEDDDENRGSDENSDEATSDSGDDDDDAGAHESQDVDGSPGFGNFFAPSMDQNVTKKQNVADNPTPTIESSITSMPSSDPSPNQSEDFSQSQSLVIPSGILSAKFTPSVPDSSNPLSINASIGKEIADIESPNVDDSQSLASGDLPQPRNAFDVLTGAQGLRRLRKKEASLRESIPKGAKSAFIEYEAEEEDDEHKGMGGIDYESDNDQDDYDLGDGMIDTTAALDSQDAEDVRKLHMKHEQEQHDKDISDLVHGIAAGNLWKRRNGQGDDLDIFDEEDMDGRFQRKKKLKVTEKFEKLADNPSTAAFARALKKEIDDDHIVFLSDPDESNDEADAGGKGEKADNNDNEDEEMAAAEPSDDEISVDKSLSNPGYLEDEDEEEDEPLNTDKRKENLRLARLRNNSETSKSGSTVTAWTKTQTLPFGPSSSEHTFMKTGNITSTTLVETEDSAKGGDKDSIEDHIDDYNNLLKRSKLIRDIVDGVIDPAGPSVELIAASSSSSFSHRSTEMIDDLESTSFLRTREEVSISAVDPSLRTFAKPRMLARQSSSFLEEERRGLFLSTVGEDGVGSVKDVNRRKMAFGAATAPSESTGSASSRQRN</sequence>
<feature type="region of interest" description="Disordered" evidence="1">
    <location>
        <begin position="504"/>
        <end position="857"/>
    </location>
</feature>
<feature type="compositionally biased region" description="Polar residues" evidence="1">
    <location>
        <begin position="333"/>
        <end position="353"/>
    </location>
</feature>
<dbReference type="EMBL" id="JAAAID010000124">
    <property type="protein sequence ID" value="KAG0022101.1"/>
    <property type="molecule type" value="Genomic_DNA"/>
</dbReference>
<feature type="region of interest" description="Disordered" evidence="1">
    <location>
        <begin position="1344"/>
        <end position="1363"/>
    </location>
</feature>
<feature type="compositionally biased region" description="Polar residues" evidence="1">
    <location>
        <begin position="1164"/>
        <end position="1203"/>
    </location>
</feature>
<feature type="compositionally biased region" description="Polar residues" evidence="1">
    <location>
        <begin position="447"/>
        <end position="462"/>
    </location>
</feature>
<feature type="compositionally biased region" description="Polar residues" evidence="1">
    <location>
        <begin position="846"/>
        <end position="857"/>
    </location>
</feature>
<feature type="compositionally biased region" description="Low complexity" evidence="1">
    <location>
        <begin position="303"/>
        <end position="314"/>
    </location>
</feature>
<feature type="compositionally biased region" description="Polar residues" evidence="1">
    <location>
        <begin position="240"/>
        <end position="272"/>
    </location>
</feature>
<feature type="compositionally biased region" description="Basic and acidic residues" evidence="1">
    <location>
        <begin position="593"/>
        <end position="617"/>
    </location>
</feature>
<feature type="region of interest" description="Disordered" evidence="1">
    <location>
        <begin position="994"/>
        <end position="1013"/>
    </location>
</feature>
<feature type="compositionally biased region" description="Acidic residues" evidence="1">
    <location>
        <begin position="1138"/>
        <end position="1149"/>
    </location>
</feature>
<dbReference type="OrthoDB" id="2437836at2759"/>
<feature type="compositionally biased region" description="Low complexity" evidence="1">
    <location>
        <begin position="827"/>
        <end position="845"/>
    </location>
</feature>
<feature type="compositionally biased region" description="Polar residues" evidence="1">
    <location>
        <begin position="98"/>
        <end position="121"/>
    </location>
</feature>
<dbReference type="InterPro" id="IPR018564">
    <property type="entry name" value="Repl_chkpnt_MRC1_dom"/>
</dbReference>
<feature type="compositionally biased region" description="Acidic residues" evidence="1">
    <location>
        <begin position="966"/>
        <end position="977"/>
    </location>
</feature>
<feature type="compositionally biased region" description="Low complexity" evidence="1">
    <location>
        <begin position="149"/>
        <end position="160"/>
    </location>
</feature>
<feature type="compositionally biased region" description="Polar residues" evidence="1">
    <location>
        <begin position="70"/>
        <end position="83"/>
    </location>
</feature>
<feature type="region of interest" description="Disordered" evidence="1">
    <location>
        <begin position="96"/>
        <end position="319"/>
    </location>
</feature>
<feature type="region of interest" description="Disordered" evidence="1">
    <location>
        <begin position="447"/>
        <end position="487"/>
    </location>
</feature>
<dbReference type="Proteomes" id="UP000703661">
    <property type="component" value="Unassembled WGS sequence"/>
</dbReference>
<feature type="compositionally biased region" description="Acidic residues" evidence="1">
    <location>
        <begin position="647"/>
        <end position="665"/>
    </location>
</feature>
<feature type="compositionally biased region" description="Polar residues" evidence="1">
    <location>
        <begin position="523"/>
        <end position="541"/>
    </location>
</feature>
<feature type="compositionally biased region" description="Polar residues" evidence="1">
    <location>
        <begin position="30"/>
        <end position="43"/>
    </location>
</feature>
<feature type="compositionally biased region" description="Acidic residues" evidence="1">
    <location>
        <begin position="1089"/>
        <end position="1098"/>
    </location>
</feature>
<organism evidence="3 4">
    <name type="scientific">Entomortierella chlamydospora</name>
    <dbReference type="NCBI Taxonomy" id="101097"/>
    <lineage>
        <taxon>Eukaryota</taxon>
        <taxon>Fungi</taxon>
        <taxon>Fungi incertae sedis</taxon>
        <taxon>Mucoromycota</taxon>
        <taxon>Mortierellomycotina</taxon>
        <taxon>Mortierellomycetes</taxon>
        <taxon>Mortierellales</taxon>
        <taxon>Mortierellaceae</taxon>
        <taxon>Entomortierella</taxon>
    </lineage>
</organism>
<feature type="compositionally biased region" description="Basic and acidic residues" evidence="1">
    <location>
        <begin position="1099"/>
        <end position="1108"/>
    </location>
</feature>
<evidence type="ECO:0000313" key="3">
    <source>
        <dbReference type="EMBL" id="KAG0022101.1"/>
    </source>
</evidence>
<feature type="domain" description="DNA replication checkpoint mediator MRC1" evidence="2">
    <location>
        <begin position="942"/>
        <end position="1073"/>
    </location>
</feature>
<feature type="compositionally biased region" description="Polar residues" evidence="1">
    <location>
        <begin position="549"/>
        <end position="573"/>
    </location>
</feature>
<feature type="region of interest" description="Disordered" evidence="1">
    <location>
        <begin position="20"/>
        <end position="45"/>
    </location>
</feature>
<comment type="caution">
    <text evidence="3">The sequence shown here is derived from an EMBL/GenBank/DDBJ whole genome shotgun (WGS) entry which is preliminary data.</text>
</comment>
<name>A0A9P6N3F3_9FUNG</name>
<protein>
    <recommendedName>
        <fullName evidence="2">DNA replication checkpoint mediator MRC1 domain-containing protein</fullName>
    </recommendedName>
</protein>
<feature type="compositionally biased region" description="Polar residues" evidence="1">
    <location>
        <begin position="1350"/>
        <end position="1363"/>
    </location>
</feature>
<proteinExistence type="predicted"/>
<feature type="compositionally biased region" description="Acidic residues" evidence="1">
    <location>
        <begin position="621"/>
        <end position="634"/>
    </location>
</feature>
<dbReference type="Pfam" id="PF09444">
    <property type="entry name" value="MRC1"/>
    <property type="match status" value="1"/>
</dbReference>
<feature type="region of interest" description="Disordered" evidence="1">
    <location>
        <begin position="333"/>
        <end position="375"/>
    </location>
</feature>
<feature type="region of interest" description="Disordered" evidence="1">
    <location>
        <begin position="892"/>
        <end position="914"/>
    </location>
</feature>
<feature type="region of interest" description="Disordered" evidence="1">
    <location>
        <begin position="70"/>
        <end position="89"/>
    </location>
</feature>
<feature type="compositionally biased region" description="Acidic residues" evidence="1">
    <location>
        <begin position="1109"/>
        <end position="1126"/>
    </location>
</feature>
<feature type="compositionally biased region" description="Acidic residues" evidence="1">
    <location>
        <begin position="763"/>
        <end position="790"/>
    </location>
</feature>
<feature type="compositionally biased region" description="Low complexity" evidence="1">
    <location>
        <begin position="281"/>
        <end position="290"/>
    </location>
</feature>
<feature type="compositionally biased region" description="Polar residues" evidence="1">
    <location>
        <begin position="813"/>
        <end position="825"/>
    </location>
</feature>